<keyword evidence="2" id="KW-1185">Reference proteome</keyword>
<reference evidence="1" key="1">
    <citation type="submission" date="2021-08" db="EMBL/GenBank/DDBJ databases">
        <title>Novel anaerobic bacterium isolated from sea squirt in East Sea, Republic of Korea.</title>
        <authorList>
            <person name="Nguyen T.H."/>
            <person name="Li Z."/>
            <person name="Lee Y.-J."/>
            <person name="Ko J."/>
            <person name="Kim S.-G."/>
        </authorList>
    </citation>
    <scope>NUCLEOTIDE SEQUENCE</scope>
    <source>
        <strain evidence="1">KCTC 25031</strain>
    </source>
</reference>
<sequence>MKYIVIIWLSTLPFLSIGQKSWDLKRCITYGLKHNANIQIASLEMRKREADYKMSREARLPDLYGYADMRSDYGRSIDGKTNQLSNTHNYSSNGSISTSIVLFEGFSRTNEIAYNRYNVLQGYDEKRHIENQTVSTIIKAYYQVLMASQMKVMAQKQKGISSKLHADMQQFVKVGRESKVKEQKLYAQYLSDQSKYVKAATQEQIARNQLHQILSLDQSITVDDETSKNRLFTLDSIVSPSSNLADLSSCMHQIEMDKKYLKMVKGKKFPTLTFGAYYATNYYYSNKEGVKNDPFIEQINNNQSQQLYLKLSIPIYDKGRRRRNVKRAKIQLSMDQTLYKEKERVTRQIINDTWEQLKSDRERYNAAQALYKHSILELERVQKEMKVGMVNPQDVALVKQQFAESWVDMMQAKYQVDIQQILLKYYQTGDWSFIIK</sequence>
<organism evidence="1 2">
    <name type="scientific">Halosquirtibacter laminarini</name>
    <dbReference type="NCBI Taxonomy" id="3374600"/>
    <lineage>
        <taxon>Bacteria</taxon>
        <taxon>Pseudomonadati</taxon>
        <taxon>Bacteroidota</taxon>
        <taxon>Bacteroidia</taxon>
        <taxon>Marinilabiliales</taxon>
        <taxon>Prolixibacteraceae</taxon>
        <taxon>Halosquirtibacter</taxon>
    </lineage>
</organism>
<name>A0AC61NJG9_9BACT</name>
<dbReference type="Proteomes" id="UP000826212">
    <property type="component" value="Chromosome"/>
</dbReference>
<evidence type="ECO:0000313" key="1">
    <source>
        <dbReference type="EMBL" id="QZE15913.1"/>
    </source>
</evidence>
<protein>
    <submittedName>
        <fullName evidence="1">TolC family protein</fullName>
    </submittedName>
</protein>
<proteinExistence type="predicted"/>
<gene>
    <name evidence="1" type="ORF">K4L44_08795</name>
</gene>
<evidence type="ECO:0000313" key="2">
    <source>
        <dbReference type="Proteomes" id="UP000826212"/>
    </source>
</evidence>
<accession>A0AC61NJG9</accession>
<dbReference type="EMBL" id="CP081303">
    <property type="protein sequence ID" value="QZE15913.1"/>
    <property type="molecule type" value="Genomic_DNA"/>
</dbReference>